<dbReference type="RefSeq" id="WP_015814902.1">
    <property type="nucleotide sequence ID" value="NC_013037.1"/>
</dbReference>
<organism evidence="2 3">
    <name type="scientific">Dyadobacter fermentans (strain ATCC 700827 / DSM 18053 / CIP 107007 / KCTC 52180 / NS114)</name>
    <dbReference type="NCBI Taxonomy" id="471854"/>
    <lineage>
        <taxon>Bacteria</taxon>
        <taxon>Pseudomonadati</taxon>
        <taxon>Bacteroidota</taxon>
        <taxon>Cytophagia</taxon>
        <taxon>Cytophagales</taxon>
        <taxon>Spirosomataceae</taxon>
        <taxon>Dyadobacter</taxon>
    </lineage>
</organism>
<dbReference type="HOGENOM" id="CLU_3024849_0_0_10"/>
<keyword evidence="1" id="KW-1133">Transmembrane helix</keyword>
<dbReference type="EMBL" id="CP001619">
    <property type="protein sequence ID" value="ACT96662.1"/>
    <property type="molecule type" value="Genomic_DNA"/>
</dbReference>
<accession>C6VVD2</accession>
<dbReference type="KEGG" id="dfe:Dfer_5471"/>
<evidence type="ECO:0000313" key="2">
    <source>
        <dbReference type="EMBL" id="ACT96662.1"/>
    </source>
</evidence>
<reference evidence="2 3" key="1">
    <citation type="journal article" date="2009" name="Stand. Genomic Sci.">
        <title>Complete genome sequence of Dyadobacter fermentans type strain (NS114).</title>
        <authorList>
            <person name="Lang E."/>
            <person name="Lapidus A."/>
            <person name="Chertkov O."/>
            <person name="Brettin T."/>
            <person name="Detter J.C."/>
            <person name="Han C."/>
            <person name="Copeland A."/>
            <person name="Glavina Del Rio T."/>
            <person name="Nolan M."/>
            <person name="Chen F."/>
            <person name="Lucas S."/>
            <person name="Tice H."/>
            <person name="Cheng J.F."/>
            <person name="Land M."/>
            <person name="Hauser L."/>
            <person name="Chang Y.J."/>
            <person name="Jeffries C.D."/>
            <person name="Kopitz M."/>
            <person name="Bruce D."/>
            <person name="Goodwin L."/>
            <person name="Pitluck S."/>
            <person name="Ovchinnikova G."/>
            <person name="Pati A."/>
            <person name="Ivanova N."/>
            <person name="Mavrommatis K."/>
            <person name="Chen A."/>
            <person name="Palaniappan K."/>
            <person name="Chain P."/>
            <person name="Bristow J."/>
            <person name="Eisen J.A."/>
            <person name="Markowitz V."/>
            <person name="Hugenholtz P."/>
            <person name="Goker M."/>
            <person name="Rohde M."/>
            <person name="Kyrpides N.C."/>
            <person name="Klenk H.P."/>
        </authorList>
    </citation>
    <scope>NUCLEOTIDE SEQUENCE [LARGE SCALE GENOMIC DNA]</scope>
    <source>
        <strain evidence="3">ATCC 700827 / DSM 18053 / CIP 107007 / KCTC 52180 / NS114</strain>
    </source>
</reference>
<gene>
    <name evidence="2" type="ordered locus">Dfer_5471</name>
</gene>
<sequence length="55" mass="6107">MKWGILSLFGGMGLVVIEFLPYKISESTLPDGVEAIFLAVGFLVYHYISRFPGAR</sequence>
<keyword evidence="1" id="KW-0812">Transmembrane</keyword>
<evidence type="ECO:0000256" key="1">
    <source>
        <dbReference type="SAM" id="Phobius"/>
    </source>
</evidence>
<name>C6VVD2_DYAFD</name>
<keyword evidence="3" id="KW-1185">Reference proteome</keyword>
<evidence type="ECO:0000313" key="3">
    <source>
        <dbReference type="Proteomes" id="UP000002011"/>
    </source>
</evidence>
<proteinExistence type="predicted"/>
<keyword evidence="1" id="KW-0472">Membrane</keyword>
<protein>
    <submittedName>
        <fullName evidence="2">Uncharacterized protein</fullName>
    </submittedName>
</protein>
<dbReference type="AlphaFoldDB" id="C6VVD2"/>
<dbReference type="Proteomes" id="UP000002011">
    <property type="component" value="Chromosome"/>
</dbReference>
<feature type="transmembrane region" description="Helical" evidence="1">
    <location>
        <begin position="29"/>
        <end position="48"/>
    </location>
</feature>